<name>A0A0F9LTU2_9ZZZZ</name>
<dbReference type="EMBL" id="LAZR01006661">
    <property type="protein sequence ID" value="KKM90526.1"/>
    <property type="molecule type" value="Genomic_DNA"/>
</dbReference>
<proteinExistence type="predicted"/>
<protein>
    <submittedName>
        <fullName evidence="1">Uncharacterized protein</fullName>
    </submittedName>
</protein>
<dbReference type="AlphaFoldDB" id="A0A0F9LTU2"/>
<reference evidence="1" key="1">
    <citation type="journal article" date="2015" name="Nature">
        <title>Complex archaea that bridge the gap between prokaryotes and eukaryotes.</title>
        <authorList>
            <person name="Spang A."/>
            <person name="Saw J.H."/>
            <person name="Jorgensen S.L."/>
            <person name="Zaremba-Niedzwiedzka K."/>
            <person name="Martijn J."/>
            <person name="Lind A.E."/>
            <person name="van Eijk R."/>
            <person name="Schleper C."/>
            <person name="Guy L."/>
            <person name="Ettema T.J."/>
        </authorList>
    </citation>
    <scope>NUCLEOTIDE SEQUENCE</scope>
</reference>
<evidence type="ECO:0000313" key="1">
    <source>
        <dbReference type="EMBL" id="KKM90526.1"/>
    </source>
</evidence>
<organism evidence="1">
    <name type="scientific">marine sediment metagenome</name>
    <dbReference type="NCBI Taxonomy" id="412755"/>
    <lineage>
        <taxon>unclassified sequences</taxon>
        <taxon>metagenomes</taxon>
        <taxon>ecological metagenomes</taxon>
    </lineage>
</organism>
<sequence>MRKLVTALAIVLLLAGFAQAGTVETAQALTVASQHFNDAITAFNNEQGEDGSARGLNKLYTKYGLSNPPKSAEYSAMSASDKANFYLELRIIINKALLFENIHNEFIIIDPGIGAFENLAAAKAWSLANLGAAGVQIGKNVDVLAMVRATLAPLISASALKAYSDSITNFRDAVTSDINNRGTG</sequence>
<comment type="caution">
    <text evidence="1">The sequence shown here is derived from an EMBL/GenBank/DDBJ whole genome shotgun (WGS) entry which is preliminary data.</text>
</comment>
<gene>
    <name evidence="1" type="ORF">LCGC14_1237860</name>
</gene>
<accession>A0A0F9LTU2</accession>